<accession>A0A2U8WJB4</accession>
<evidence type="ECO:0008006" key="3">
    <source>
        <dbReference type="Google" id="ProtNLM"/>
    </source>
</evidence>
<evidence type="ECO:0000313" key="1">
    <source>
        <dbReference type="EMBL" id="AWN46325.1"/>
    </source>
</evidence>
<dbReference type="EMBL" id="CP029553">
    <property type="protein sequence ID" value="AWN46325.1"/>
    <property type="molecule type" value="Genomic_DNA"/>
</dbReference>
<reference evidence="1 2" key="1">
    <citation type="submission" date="2018-05" db="EMBL/GenBank/DDBJ databases">
        <title>Complete Genome Sequence of Methylobacterium sp. 17Sr1-28.</title>
        <authorList>
            <person name="Srinivasan S."/>
        </authorList>
    </citation>
    <scope>NUCLEOTIDE SEQUENCE [LARGE SCALE GENOMIC DNA]</scope>
    <source>
        <strain evidence="1 2">17Sr1-28</strain>
    </source>
</reference>
<keyword evidence="2" id="KW-1185">Reference proteome</keyword>
<dbReference type="KEGG" id="mtea:DK419_08375"/>
<evidence type="ECO:0000313" key="2">
    <source>
        <dbReference type="Proteomes" id="UP000245444"/>
    </source>
</evidence>
<sequence>MASAAAPRPDRIPPPAGATLADLVDEAERVADPARVLHGVTDLLVARADRLSGPQVGAFDEVLTVLAEGAGPESRGRLARRVGALPRPPHKLARHLALDPEAQVAVPVLAACAALPDDVLLRVARSRGPAHLAAIARRERVAARVADVLADRGDEAVMATLLGNPGARLSLAALTTLSDRMEDRGGLAAGLAARGLLPGQRAALLRTPGPPGPPRRAAEAVALRIRLGLEEADIRGWLADGRTAEALLGLAHLAGCSPARAEAAHRSAGLRALALIVRAADLRLSTLGAYLRARPGPALTAEAAGAAVQAYRALSVARAREMVAGRPQAAASEARVG</sequence>
<organism evidence="1 2">
    <name type="scientific">Methylobacterium terrae</name>
    <dbReference type="NCBI Taxonomy" id="2202827"/>
    <lineage>
        <taxon>Bacteria</taxon>
        <taxon>Pseudomonadati</taxon>
        <taxon>Pseudomonadota</taxon>
        <taxon>Alphaproteobacteria</taxon>
        <taxon>Hyphomicrobiales</taxon>
        <taxon>Methylobacteriaceae</taxon>
        <taxon>Methylobacterium</taxon>
    </lineage>
</organism>
<protein>
    <recommendedName>
        <fullName evidence="3">DUF2336 domain-containing protein</fullName>
    </recommendedName>
</protein>
<name>A0A2U8WJB4_9HYPH</name>
<dbReference type="AlphaFoldDB" id="A0A2U8WJB4"/>
<dbReference type="InterPro" id="IPR019285">
    <property type="entry name" value="DUF2336"/>
</dbReference>
<gene>
    <name evidence="1" type="ORF">DK419_08375</name>
</gene>
<dbReference type="Pfam" id="PF10098">
    <property type="entry name" value="DUF2336"/>
    <property type="match status" value="1"/>
</dbReference>
<dbReference type="OrthoDB" id="7995456at2"/>
<dbReference type="RefSeq" id="WP_109958672.1">
    <property type="nucleotide sequence ID" value="NZ_CP029553.1"/>
</dbReference>
<proteinExistence type="predicted"/>
<dbReference type="Proteomes" id="UP000245444">
    <property type="component" value="Chromosome"/>
</dbReference>